<keyword evidence="3 10" id="KW-0813">Transport</keyword>
<dbReference type="GO" id="GO:0044718">
    <property type="term" value="P:siderophore transmembrane transport"/>
    <property type="evidence" value="ECO:0007669"/>
    <property type="project" value="TreeGrafter"/>
</dbReference>
<evidence type="ECO:0000259" key="12">
    <source>
        <dbReference type="Pfam" id="PF00593"/>
    </source>
</evidence>
<dbReference type="PANTHER" id="PTHR30069">
    <property type="entry name" value="TONB-DEPENDENT OUTER MEMBRANE RECEPTOR"/>
    <property type="match status" value="1"/>
</dbReference>
<keyword evidence="7 10" id="KW-0472">Membrane</keyword>
<accession>A0A5E4TGY6</accession>
<dbReference type="Gene3D" id="2.40.170.20">
    <property type="entry name" value="TonB-dependent receptor, beta-barrel domain"/>
    <property type="match status" value="1"/>
</dbReference>
<name>A0A5E4TGY6_9BURK</name>
<dbReference type="CDD" id="cd01347">
    <property type="entry name" value="ligand_gated_channel"/>
    <property type="match status" value="1"/>
</dbReference>
<feature type="domain" description="TonB-dependent receptor-like beta-barrel" evidence="12">
    <location>
        <begin position="236"/>
        <end position="704"/>
    </location>
</feature>
<dbReference type="EMBL" id="CABPRZ010000004">
    <property type="protein sequence ID" value="VVD87296.1"/>
    <property type="molecule type" value="Genomic_DNA"/>
</dbReference>
<comment type="subcellular location">
    <subcellularLocation>
        <location evidence="1 10">Cell outer membrane</location>
        <topology evidence="1 10">Multi-pass membrane protein</topology>
    </subcellularLocation>
</comment>
<evidence type="ECO:0000256" key="11">
    <source>
        <dbReference type="RuleBase" id="RU003357"/>
    </source>
</evidence>
<proteinExistence type="inferred from homology"/>
<gene>
    <name evidence="14" type="ORF">PTE30175_01368</name>
</gene>
<dbReference type="PROSITE" id="PS52016">
    <property type="entry name" value="TONB_DEPENDENT_REC_3"/>
    <property type="match status" value="1"/>
</dbReference>
<dbReference type="Gene3D" id="2.170.130.10">
    <property type="entry name" value="TonB-dependent receptor, plug domain"/>
    <property type="match status" value="1"/>
</dbReference>
<keyword evidence="6 11" id="KW-0798">TonB box</keyword>
<evidence type="ECO:0000256" key="8">
    <source>
        <dbReference type="ARBA" id="ARBA00023170"/>
    </source>
</evidence>
<dbReference type="Pfam" id="PF07715">
    <property type="entry name" value="Plug"/>
    <property type="match status" value="1"/>
</dbReference>
<sequence length="755" mass="80875">MYRLTPAARAALTFVGLLAALHGREARAQDAAPAVELPATVVIGTTPLPGLGTPLENVPANVQWIRGKTIDAQHPLNLTDYFEANLDSVSLNSSQGNPYQPDVNYRGFTASPLLGTPQGLSVFQDGVRINESFGDVVNWDLLPPSAIRSVLVVPGSNPLFGLNTLGGALAITTRSGRDSPGGSVAVSGGSFGRRTLEFTQGGRLDKVDYFVTLNDTADNGWADHNASRVKQAFGKLGYADADTTANLSVTAADNALHGAQTIPRSFLDNFRQAYTFPDRNLNRATFFNLNGSHFFNEQVELSVNAYYRKFFNENVSSNVNGEFGSVDPDTGSVNQVQANNARSIVEQDSYGLGLQLTLLGHVASMDNQFVVGASGDFANARFSQYGQDALFTPQRDAVGLGGFALRTDAKTHNSNAGVFVTDTLSLTDQLAVTASARYHHAQTTLADQTGNQPLLNGSHTFSRLNPALGITYNPSPGVTAYANYSEGMRAPTAIELACADPAAPCSLPNDFIADPALRPVLSKTVEAGVRGQFGTASSWRAAVFRTDLDNDIAFISSNTATAATGFFQNVGKTRRQGIELSLATHAGPVGVTASYSYIDATYRTSFIESSRSNSSADANGNITVRPGNRIPGVARHTVKMRLDYNVTPQWEIGTNLVYHSAVFARGDENNQDAHGQIGAYAMLDVDTTWHVTKRLDVFARVNNVFDRRYANFGTLARNVFTGPGHTFGGGNAVSEQFVGVGAPRGIWVGLRYAWR</sequence>
<dbReference type="InterPro" id="IPR012910">
    <property type="entry name" value="Plug_dom"/>
</dbReference>
<dbReference type="GO" id="GO:0009279">
    <property type="term" value="C:cell outer membrane"/>
    <property type="evidence" value="ECO:0007669"/>
    <property type="project" value="UniProtKB-SubCell"/>
</dbReference>
<organism evidence="14 15">
    <name type="scientific">Pandoraea terrae</name>
    <dbReference type="NCBI Taxonomy" id="1537710"/>
    <lineage>
        <taxon>Bacteria</taxon>
        <taxon>Pseudomonadati</taxon>
        <taxon>Pseudomonadota</taxon>
        <taxon>Betaproteobacteria</taxon>
        <taxon>Burkholderiales</taxon>
        <taxon>Burkholderiaceae</taxon>
        <taxon>Pandoraea</taxon>
    </lineage>
</organism>
<dbReference type="PANTHER" id="PTHR30069:SF39">
    <property type="entry name" value="BLL6183 PROTEIN"/>
    <property type="match status" value="1"/>
</dbReference>
<comment type="similarity">
    <text evidence="2 10 11">Belongs to the TonB-dependent receptor family.</text>
</comment>
<keyword evidence="9 10" id="KW-0998">Cell outer membrane</keyword>
<dbReference type="GO" id="GO:0015344">
    <property type="term" value="F:siderophore uptake transmembrane transporter activity"/>
    <property type="evidence" value="ECO:0007669"/>
    <property type="project" value="TreeGrafter"/>
</dbReference>
<evidence type="ECO:0000256" key="2">
    <source>
        <dbReference type="ARBA" id="ARBA00009810"/>
    </source>
</evidence>
<evidence type="ECO:0000256" key="4">
    <source>
        <dbReference type="ARBA" id="ARBA00022452"/>
    </source>
</evidence>
<keyword evidence="4 10" id="KW-1134">Transmembrane beta strand</keyword>
<dbReference type="InterPro" id="IPR037066">
    <property type="entry name" value="Plug_dom_sf"/>
</dbReference>
<protein>
    <submittedName>
        <fullName evidence="14">TonB-denpendent receptor</fullName>
    </submittedName>
</protein>
<dbReference type="Pfam" id="PF00593">
    <property type="entry name" value="TonB_dep_Rec_b-barrel"/>
    <property type="match status" value="1"/>
</dbReference>
<keyword evidence="15" id="KW-1185">Reference proteome</keyword>
<evidence type="ECO:0000256" key="3">
    <source>
        <dbReference type="ARBA" id="ARBA00022448"/>
    </source>
</evidence>
<evidence type="ECO:0000256" key="6">
    <source>
        <dbReference type="ARBA" id="ARBA00023077"/>
    </source>
</evidence>
<dbReference type="AlphaFoldDB" id="A0A5E4TGY6"/>
<dbReference type="SUPFAM" id="SSF56935">
    <property type="entry name" value="Porins"/>
    <property type="match status" value="1"/>
</dbReference>
<keyword evidence="8 14" id="KW-0675">Receptor</keyword>
<evidence type="ECO:0000256" key="1">
    <source>
        <dbReference type="ARBA" id="ARBA00004571"/>
    </source>
</evidence>
<evidence type="ECO:0000256" key="7">
    <source>
        <dbReference type="ARBA" id="ARBA00023136"/>
    </source>
</evidence>
<evidence type="ECO:0000313" key="14">
    <source>
        <dbReference type="EMBL" id="VVD87296.1"/>
    </source>
</evidence>
<evidence type="ECO:0000313" key="15">
    <source>
        <dbReference type="Proteomes" id="UP000414233"/>
    </source>
</evidence>
<evidence type="ECO:0000256" key="5">
    <source>
        <dbReference type="ARBA" id="ARBA00022692"/>
    </source>
</evidence>
<evidence type="ECO:0000259" key="13">
    <source>
        <dbReference type="Pfam" id="PF07715"/>
    </source>
</evidence>
<reference evidence="14 15" key="1">
    <citation type="submission" date="2019-08" db="EMBL/GenBank/DDBJ databases">
        <authorList>
            <person name="Peeters C."/>
        </authorList>
    </citation>
    <scope>NUCLEOTIDE SEQUENCE [LARGE SCALE GENOMIC DNA]</scope>
    <source>
        <strain evidence="14 15">LMG 30175</strain>
    </source>
</reference>
<dbReference type="InterPro" id="IPR000531">
    <property type="entry name" value="Beta-barrel_TonB"/>
</dbReference>
<keyword evidence="5 10" id="KW-0812">Transmembrane</keyword>
<feature type="domain" description="TonB-dependent receptor plug" evidence="13">
    <location>
        <begin position="55"/>
        <end position="168"/>
    </location>
</feature>
<dbReference type="InterPro" id="IPR039426">
    <property type="entry name" value="TonB-dep_rcpt-like"/>
</dbReference>
<dbReference type="Proteomes" id="UP000414233">
    <property type="component" value="Unassembled WGS sequence"/>
</dbReference>
<evidence type="ECO:0000256" key="10">
    <source>
        <dbReference type="PROSITE-ProRule" id="PRU01360"/>
    </source>
</evidence>
<dbReference type="InterPro" id="IPR036942">
    <property type="entry name" value="Beta-barrel_TonB_sf"/>
</dbReference>
<evidence type="ECO:0000256" key="9">
    <source>
        <dbReference type="ARBA" id="ARBA00023237"/>
    </source>
</evidence>